<comment type="subcellular location">
    <subcellularLocation>
        <location evidence="1">Membrane</location>
        <topology evidence="1">Single-pass type II membrane protein</topology>
    </subcellularLocation>
</comment>
<keyword evidence="7" id="KW-0812">Transmembrane</keyword>
<dbReference type="InterPro" id="IPR003378">
    <property type="entry name" value="Fringe-like_glycosylTrfase"/>
</dbReference>
<evidence type="ECO:0000256" key="3">
    <source>
        <dbReference type="ARBA" id="ARBA00006462"/>
    </source>
</evidence>
<evidence type="ECO:0000256" key="10">
    <source>
        <dbReference type="ARBA" id="ARBA00022989"/>
    </source>
</evidence>
<evidence type="ECO:0000259" key="12">
    <source>
        <dbReference type="Pfam" id="PF02434"/>
    </source>
</evidence>
<evidence type="ECO:0000256" key="1">
    <source>
        <dbReference type="ARBA" id="ARBA00004606"/>
    </source>
</evidence>
<evidence type="ECO:0000256" key="6">
    <source>
        <dbReference type="ARBA" id="ARBA00022679"/>
    </source>
</evidence>
<dbReference type="GO" id="GO:0016263">
    <property type="term" value="F:glycoprotein-N-acetylgalactosamine 3-beta-galactosyltransferase activity"/>
    <property type="evidence" value="ECO:0007669"/>
    <property type="project" value="UniProtKB-EC"/>
</dbReference>
<dbReference type="Proteomes" id="UP000324629">
    <property type="component" value="Unassembled WGS sequence"/>
</dbReference>
<comment type="pathway">
    <text evidence="2">Protein modification; protein glycosylation.</text>
</comment>
<feature type="non-terminal residue" evidence="13">
    <location>
        <position position="1"/>
    </location>
</feature>
<dbReference type="GO" id="GO:0000166">
    <property type="term" value="F:nucleotide binding"/>
    <property type="evidence" value="ECO:0007669"/>
    <property type="project" value="UniProtKB-KW"/>
</dbReference>
<comment type="caution">
    <text evidence="13">The sequence shown here is derived from an EMBL/GenBank/DDBJ whole genome shotgun (WGS) entry which is preliminary data.</text>
</comment>
<dbReference type="AlphaFoldDB" id="A0A5J4NAJ4"/>
<evidence type="ECO:0000256" key="8">
    <source>
        <dbReference type="ARBA" id="ARBA00022741"/>
    </source>
</evidence>
<evidence type="ECO:0000256" key="7">
    <source>
        <dbReference type="ARBA" id="ARBA00022692"/>
    </source>
</evidence>
<dbReference type="InterPro" id="IPR026050">
    <property type="entry name" value="C1GALT1/C1GALT1_chp1"/>
</dbReference>
<keyword evidence="14" id="KW-1185">Reference proteome</keyword>
<feature type="domain" description="Fringe-like glycosyltransferase" evidence="12">
    <location>
        <begin position="102"/>
        <end position="170"/>
    </location>
</feature>
<comment type="similarity">
    <text evidence="3">Belongs to the glycosyltransferase 31 family. Beta3-Gal-T subfamily.</text>
</comment>
<keyword evidence="8" id="KW-0547">Nucleotide-binding</keyword>
<evidence type="ECO:0000256" key="2">
    <source>
        <dbReference type="ARBA" id="ARBA00004922"/>
    </source>
</evidence>
<evidence type="ECO:0000313" key="13">
    <source>
        <dbReference type="EMBL" id="KAA3672483.1"/>
    </source>
</evidence>
<dbReference type="GO" id="GO:0016020">
    <property type="term" value="C:membrane"/>
    <property type="evidence" value="ECO:0007669"/>
    <property type="project" value="UniProtKB-SubCell"/>
</dbReference>
<dbReference type="Pfam" id="PF02434">
    <property type="entry name" value="Fringe"/>
    <property type="match status" value="1"/>
</dbReference>
<organism evidence="13 14">
    <name type="scientific">Paragonimus westermani</name>
    <dbReference type="NCBI Taxonomy" id="34504"/>
    <lineage>
        <taxon>Eukaryota</taxon>
        <taxon>Metazoa</taxon>
        <taxon>Spiralia</taxon>
        <taxon>Lophotrochozoa</taxon>
        <taxon>Platyhelminthes</taxon>
        <taxon>Trematoda</taxon>
        <taxon>Digenea</taxon>
        <taxon>Plagiorchiida</taxon>
        <taxon>Troglotremata</taxon>
        <taxon>Troglotrematidae</taxon>
        <taxon>Paragonimus</taxon>
    </lineage>
</organism>
<keyword evidence="10" id="KW-1133">Transmembrane helix</keyword>
<dbReference type="Gene3D" id="3.90.550.50">
    <property type="match status" value="1"/>
</dbReference>
<name>A0A5J4NAJ4_9TREM</name>
<evidence type="ECO:0000256" key="11">
    <source>
        <dbReference type="ARBA" id="ARBA00023136"/>
    </source>
</evidence>
<evidence type="ECO:0000256" key="5">
    <source>
        <dbReference type="ARBA" id="ARBA00022676"/>
    </source>
</evidence>
<dbReference type="EMBL" id="QNGE01004845">
    <property type="protein sequence ID" value="KAA3672483.1"/>
    <property type="molecule type" value="Genomic_DNA"/>
</dbReference>
<sequence>AKRSMRRNLVSLILGAIFGIATLHILKHDQYALKALISALVYPLGRNIISTSGCQPRVFCYVNTFSRQYDMKAIHAQNTWVRKCTDYTFLGAKPHSRLRTLDKYDFFFKADDDTYVITDNLYKLLKKMDPDEAFLMGSRYICKWNKTHNVRFFHGGAGYVISRAAIKLLVEKALDKNPRCPRTNGQLEDVKTSEHLRRIGRYQNVSRTLQE</sequence>
<accession>A0A5J4NAJ4</accession>
<keyword evidence="6 13" id="KW-0808">Transferase</keyword>
<protein>
    <recommendedName>
        <fullName evidence="4">N-acetylgalactosaminide beta-1,3-galactosyltransferase</fullName>
        <ecNumber evidence="4">2.4.1.122</ecNumber>
    </recommendedName>
</protein>
<dbReference type="PANTHER" id="PTHR23033">
    <property type="entry name" value="BETA1,3-GALACTOSYLTRANSFERASE"/>
    <property type="match status" value="1"/>
</dbReference>
<proteinExistence type="inferred from homology"/>
<keyword evidence="5 13" id="KW-0328">Glycosyltransferase</keyword>
<keyword evidence="9" id="KW-0735">Signal-anchor</keyword>
<reference evidence="13 14" key="1">
    <citation type="journal article" date="2019" name="Gigascience">
        <title>Whole-genome sequence of the oriental lung fluke Paragonimus westermani.</title>
        <authorList>
            <person name="Oey H."/>
            <person name="Zakrzewski M."/>
            <person name="Narain K."/>
            <person name="Devi K.R."/>
            <person name="Agatsuma T."/>
            <person name="Nawaratna S."/>
            <person name="Gobert G.N."/>
            <person name="Jones M.K."/>
            <person name="Ragan M.A."/>
            <person name="McManus D.P."/>
            <person name="Krause L."/>
        </authorList>
    </citation>
    <scope>NUCLEOTIDE SEQUENCE [LARGE SCALE GENOMIC DNA]</scope>
    <source>
        <strain evidence="13 14">IND2009</strain>
    </source>
</reference>
<evidence type="ECO:0000256" key="9">
    <source>
        <dbReference type="ARBA" id="ARBA00022968"/>
    </source>
</evidence>
<gene>
    <name evidence="13" type="ORF">DEA37_0001900</name>
</gene>
<evidence type="ECO:0000256" key="4">
    <source>
        <dbReference type="ARBA" id="ARBA00012557"/>
    </source>
</evidence>
<keyword evidence="11" id="KW-0472">Membrane</keyword>
<evidence type="ECO:0000313" key="14">
    <source>
        <dbReference type="Proteomes" id="UP000324629"/>
    </source>
</evidence>
<dbReference type="EC" id="2.4.1.122" evidence="4"/>